<comment type="subcellular location">
    <subcellularLocation>
        <location evidence="1">Cell membrane</location>
        <topology evidence="1">Multi-pass membrane protein</topology>
    </subcellularLocation>
</comment>
<gene>
    <name evidence="8" type="ORF">JGI1_01643</name>
</gene>
<dbReference type="PANTHER" id="PTHR30619:SF7">
    <property type="entry name" value="BETA-LACTAMASE DOMAIN PROTEIN"/>
    <property type="match status" value="1"/>
</dbReference>
<feature type="transmembrane region" description="Helical" evidence="6">
    <location>
        <begin position="333"/>
        <end position="359"/>
    </location>
</feature>
<dbReference type="Pfam" id="PF03772">
    <property type="entry name" value="Competence"/>
    <property type="match status" value="1"/>
</dbReference>
<proteinExistence type="predicted"/>
<feature type="transmembrane region" description="Helical" evidence="6">
    <location>
        <begin position="371"/>
        <end position="391"/>
    </location>
</feature>
<feature type="transmembrane region" description="Helical" evidence="6">
    <location>
        <begin position="248"/>
        <end position="264"/>
    </location>
</feature>
<dbReference type="SUPFAM" id="SSF56281">
    <property type="entry name" value="Metallo-hydrolase/oxidoreductase"/>
    <property type="match status" value="1"/>
</dbReference>
<evidence type="ECO:0000256" key="4">
    <source>
        <dbReference type="ARBA" id="ARBA00022989"/>
    </source>
</evidence>
<dbReference type="InterPro" id="IPR004477">
    <property type="entry name" value="ComEC_N"/>
</dbReference>
<keyword evidence="4 6" id="KW-1133">Transmembrane helix</keyword>
<dbReference type="Proteomes" id="UP000320623">
    <property type="component" value="Unassembled WGS sequence"/>
</dbReference>
<keyword evidence="2" id="KW-1003">Cell membrane</keyword>
<evidence type="ECO:0000256" key="3">
    <source>
        <dbReference type="ARBA" id="ARBA00022692"/>
    </source>
</evidence>
<dbReference type="CDD" id="cd07731">
    <property type="entry name" value="ComA-like_MBL-fold"/>
    <property type="match status" value="1"/>
</dbReference>
<feature type="transmembrane region" description="Helical" evidence="6">
    <location>
        <begin position="174"/>
        <end position="195"/>
    </location>
</feature>
<evidence type="ECO:0000259" key="7">
    <source>
        <dbReference type="SMART" id="SM00849"/>
    </source>
</evidence>
<feature type="transmembrane region" description="Helical" evidence="6">
    <location>
        <begin position="308"/>
        <end position="327"/>
    </location>
</feature>
<dbReference type="PANTHER" id="PTHR30619">
    <property type="entry name" value="DNA INTERNALIZATION/COMPETENCE PROTEIN COMEC/REC2"/>
    <property type="match status" value="1"/>
</dbReference>
<feature type="transmembrane region" description="Helical" evidence="6">
    <location>
        <begin position="431"/>
        <end position="451"/>
    </location>
</feature>
<evidence type="ECO:0000256" key="2">
    <source>
        <dbReference type="ARBA" id="ARBA00022475"/>
    </source>
</evidence>
<dbReference type="RefSeq" id="WP_181180309.1">
    <property type="nucleotide sequence ID" value="NZ_FAOO01000011.1"/>
</dbReference>
<feature type="transmembrane region" description="Helical" evidence="6">
    <location>
        <begin position="403"/>
        <end position="419"/>
    </location>
</feature>
<evidence type="ECO:0000256" key="5">
    <source>
        <dbReference type="ARBA" id="ARBA00023136"/>
    </source>
</evidence>
<dbReference type="SMART" id="SM00849">
    <property type="entry name" value="Lactamase_B"/>
    <property type="match status" value="1"/>
</dbReference>
<feature type="domain" description="Metallo-beta-lactamase" evidence="7">
    <location>
        <begin position="468"/>
        <end position="681"/>
    </location>
</feature>
<dbReference type="InterPro" id="IPR052159">
    <property type="entry name" value="Competence_DNA_uptake"/>
</dbReference>
<evidence type="ECO:0000313" key="9">
    <source>
        <dbReference type="Proteomes" id="UP000320623"/>
    </source>
</evidence>
<sequence>MVKIQGYVISLPEVKNNRTNFIIRSDKIFVQDREIDVSGDVFVSIRKGKSPFDVFPSVGYGDKIEVIGVLKKPIGSRNPEEFDFGRYLKIHDIDAVFLSYVLSHVKVVEKFKPSLSQPIEFLKSVAFKIRLKVFALIDSVMPSVEASFLKGLTLGYRGEMPKEVRQYFIDTGTYHILAVSGLHVGIISSMFFALTSFLRVGLMLRISLTIFGLVVYAFIVGLPPSVVRAVIMASIFLIGVGIERRIDIFNLLGFSAILILLFDSKQIFHPGFQLSFSAVASIVYFYPRIFKFVSNLPLMSSYVLLQKVLSLFFVSLSAQILTLPFTVSYFNKISFISLIANIFIVPLVGIAVPLGFAMLISYPISGFVGDVFANATWFVLNLTLSLAKFLAEIPFAYVEARSDVLFSIALVYLSLFLIVKIKSKNLMKRIVFAVLIVANIYVYFFSDGVFFERKNFKSFEVTVLDVGQGDAIFVQFPDGKNILIDGGNKTFNFDPGQRVIEPFLKKKGINKIDAVLVTHPHNDHIGGIPYILENFEVGAVIDNGLNYSSEIYRRYLDIINRKGIRHIVARAGDKIELSKVARIYVLHPIEPFVGDYNGEDKYGSGHAVNNSSVVIKIQYGGNSFLFMGDAEKEAEESMIKIYDTFLKSDWIKVGHHGSETSSSPAFVLKVKPTWAVISVGKYNKYNHPSDIVLRRYNLIGSKIHRTDEEGAGVFRSDGKDIEKVQWRD</sequence>
<dbReference type="Pfam" id="PF13567">
    <property type="entry name" value="DUF4131"/>
    <property type="match status" value="1"/>
</dbReference>
<feature type="transmembrane region" description="Helical" evidence="6">
    <location>
        <begin position="270"/>
        <end position="287"/>
    </location>
</feature>
<dbReference type="InterPro" id="IPR025405">
    <property type="entry name" value="DUF4131"/>
</dbReference>
<dbReference type="Pfam" id="PF00753">
    <property type="entry name" value="Lactamase_B"/>
    <property type="match status" value="1"/>
</dbReference>
<accession>A0A0S4N8J3</accession>
<protein>
    <submittedName>
        <fullName evidence="8">Competence protein ComEC</fullName>
    </submittedName>
</protein>
<evidence type="ECO:0000256" key="1">
    <source>
        <dbReference type="ARBA" id="ARBA00004651"/>
    </source>
</evidence>
<dbReference type="InterPro" id="IPR036866">
    <property type="entry name" value="RibonucZ/Hydroxyglut_hydro"/>
</dbReference>
<dbReference type="NCBIfam" id="TIGR00360">
    <property type="entry name" value="ComEC_N-term"/>
    <property type="match status" value="1"/>
</dbReference>
<keyword evidence="5 6" id="KW-0472">Membrane</keyword>
<dbReference type="NCBIfam" id="TIGR00361">
    <property type="entry name" value="ComEC_Rec2"/>
    <property type="match status" value="1"/>
</dbReference>
<dbReference type="InterPro" id="IPR001279">
    <property type="entry name" value="Metallo-B-lactamas"/>
</dbReference>
<dbReference type="AlphaFoldDB" id="A0A0S4N8J3"/>
<dbReference type="GO" id="GO:0030420">
    <property type="term" value="P:establishment of competence for transformation"/>
    <property type="evidence" value="ECO:0007669"/>
    <property type="project" value="InterPro"/>
</dbReference>
<dbReference type="Gene3D" id="3.60.15.10">
    <property type="entry name" value="Ribonuclease Z/Hydroxyacylglutathione hydrolase-like"/>
    <property type="match status" value="1"/>
</dbReference>
<keyword evidence="3 6" id="KW-0812">Transmembrane</keyword>
<reference evidence="9" key="1">
    <citation type="submission" date="2015-11" db="EMBL/GenBank/DDBJ databases">
        <authorList>
            <person name="Varghese N."/>
        </authorList>
    </citation>
    <scope>NUCLEOTIDE SEQUENCE [LARGE SCALE GENOMIC DNA]</scope>
</reference>
<name>A0A0S4N8J3_9BACT</name>
<keyword evidence="9" id="KW-1185">Reference proteome</keyword>
<dbReference type="InterPro" id="IPR004797">
    <property type="entry name" value="Competence_ComEC/Rec2"/>
</dbReference>
<evidence type="ECO:0000256" key="6">
    <source>
        <dbReference type="SAM" id="Phobius"/>
    </source>
</evidence>
<dbReference type="GO" id="GO:0005886">
    <property type="term" value="C:plasma membrane"/>
    <property type="evidence" value="ECO:0007669"/>
    <property type="project" value="UniProtKB-SubCell"/>
</dbReference>
<organism evidence="8 9">
    <name type="scientific">Candidatus Thermokryptus mobilis</name>
    <dbReference type="NCBI Taxonomy" id="1643428"/>
    <lineage>
        <taxon>Bacteria</taxon>
        <taxon>Pseudomonadati</taxon>
        <taxon>Candidatus Kryptoniota</taxon>
        <taxon>Candidatus Thermokryptus</taxon>
    </lineage>
</organism>
<evidence type="ECO:0000313" key="8">
    <source>
        <dbReference type="EMBL" id="CUU06899.1"/>
    </source>
</evidence>
<dbReference type="EMBL" id="FAOO01000011">
    <property type="protein sequence ID" value="CUU06899.1"/>
    <property type="molecule type" value="Genomic_DNA"/>
</dbReference>
<dbReference type="STRING" id="1643428.GCA_001442855_01608"/>
<dbReference type="InterPro" id="IPR035681">
    <property type="entry name" value="ComA-like_MBL"/>
</dbReference>